<accession>A0AA38HNC0</accession>
<protein>
    <submittedName>
        <fullName evidence="2">Uncharacterized protein</fullName>
    </submittedName>
</protein>
<organism evidence="2 4">
    <name type="scientific">Zophobas morio</name>
    <dbReference type="NCBI Taxonomy" id="2755281"/>
    <lineage>
        <taxon>Eukaryota</taxon>
        <taxon>Metazoa</taxon>
        <taxon>Ecdysozoa</taxon>
        <taxon>Arthropoda</taxon>
        <taxon>Hexapoda</taxon>
        <taxon>Insecta</taxon>
        <taxon>Pterygota</taxon>
        <taxon>Neoptera</taxon>
        <taxon>Endopterygota</taxon>
        <taxon>Coleoptera</taxon>
        <taxon>Polyphaga</taxon>
        <taxon>Cucujiformia</taxon>
        <taxon>Tenebrionidae</taxon>
        <taxon>Zophobas</taxon>
    </lineage>
</organism>
<gene>
    <name evidence="2" type="ORF">Zmor_003694</name>
    <name evidence="3" type="ORF">Zmor_003732</name>
</gene>
<keyword evidence="4" id="KW-1185">Reference proteome</keyword>
<evidence type="ECO:0000313" key="4">
    <source>
        <dbReference type="Proteomes" id="UP001168821"/>
    </source>
</evidence>
<dbReference type="EMBL" id="JALNTZ010000010">
    <property type="protein sequence ID" value="KAJ3640393.1"/>
    <property type="molecule type" value="Genomic_DNA"/>
</dbReference>
<feature type="compositionally biased region" description="Polar residues" evidence="1">
    <location>
        <begin position="103"/>
        <end position="117"/>
    </location>
</feature>
<reference evidence="2" key="1">
    <citation type="journal article" date="2023" name="G3 (Bethesda)">
        <title>Whole genome assemblies of Zophobas morio and Tenebrio molitor.</title>
        <authorList>
            <person name="Kaur S."/>
            <person name="Stinson S.A."/>
            <person name="diCenzo G.C."/>
        </authorList>
    </citation>
    <scope>NUCLEOTIDE SEQUENCE</scope>
    <source>
        <strain evidence="2">QUZm001</strain>
    </source>
</reference>
<evidence type="ECO:0000256" key="1">
    <source>
        <dbReference type="SAM" id="MobiDB-lite"/>
    </source>
</evidence>
<feature type="region of interest" description="Disordered" evidence="1">
    <location>
        <begin position="101"/>
        <end position="126"/>
    </location>
</feature>
<dbReference type="AlphaFoldDB" id="A0AA38HNC0"/>
<evidence type="ECO:0000313" key="3">
    <source>
        <dbReference type="EMBL" id="KAJ3640437.1"/>
    </source>
</evidence>
<sequence length="126" mass="14527">MDTTSRTSTIKPKFKFTFEELYTQEVGNVQGTENIKFENPFESGPELLSENAAENNYFDDNSMYYTCYGNEIGNQASSSSTQYNDLGSAYQAFEEDPYHNHETYSTQNADSNSQNFYQDFPEMYPK</sequence>
<comment type="caution">
    <text evidence="2">The sequence shown here is derived from an EMBL/GenBank/DDBJ whole genome shotgun (WGS) entry which is preliminary data.</text>
</comment>
<name>A0AA38HNC0_9CUCU</name>
<dbReference type="Proteomes" id="UP001168821">
    <property type="component" value="Unassembled WGS sequence"/>
</dbReference>
<evidence type="ECO:0000313" key="2">
    <source>
        <dbReference type="EMBL" id="KAJ3640393.1"/>
    </source>
</evidence>
<dbReference type="EMBL" id="JALNTZ010000010">
    <property type="protein sequence ID" value="KAJ3640437.1"/>
    <property type="molecule type" value="Genomic_DNA"/>
</dbReference>
<proteinExistence type="predicted"/>